<accession>A0A147BTR9</accession>
<evidence type="ECO:0000259" key="1">
    <source>
        <dbReference type="PROSITE" id="PS50878"/>
    </source>
</evidence>
<organism evidence="2">
    <name type="scientific">Ixodes ricinus</name>
    <name type="common">Common tick</name>
    <name type="synonym">Acarus ricinus</name>
    <dbReference type="NCBI Taxonomy" id="34613"/>
    <lineage>
        <taxon>Eukaryota</taxon>
        <taxon>Metazoa</taxon>
        <taxon>Ecdysozoa</taxon>
        <taxon>Arthropoda</taxon>
        <taxon>Chelicerata</taxon>
        <taxon>Arachnida</taxon>
        <taxon>Acari</taxon>
        <taxon>Parasitiformes</taxon>
        <taxon>Ixodida</taxon>
        <taxon>Ixodoidea</taxon>
        <taxon>Ixodidae</taxon>
        <taxon>Ixodinae</taxon>
        <taxon>Ixodes</taxon>
    </lineage>
</organism>
<dbReference type="PANTHER" id="PTHR47027">
    <property type="entry name" value="REVERSE TRANSCRIPTASE DOMAIN-CONTAINING PROTEIN"/>
    <property type="match status" value="1"/>
</dbReference>
<dbReference type="Pfam" id="PF00078">
    <property type="entry name" value="RVT_1"/>
    <property type="match status" value="1"/>
</dbReference>
<protein>
    <submittedName>
        <fullName evidence="2">Putative tick transposon</fullName>
    </submittedName>
</protein>
<dbReference type="SUPFAM" id="SSF56672">
    <property type="entry name" value="DNA/RNA polymerases"/>
    <property type="match status" value="1"/>
</dbReference>
<dbReference type="AlphaFoldDB" id="A0A147BTR9"/>
<reference evidence="2" key="1">
    <citation type="journal article" date="2018" name="PLoS Negl. Trop. Dis.">
        <title>Sialome diversity of ticks revealed by RNAseq of single tick salivary glands.</title>
        <authorList>
            <person name="Perner J."/>
            <person name="Kropackova S."/>
            <person name="Kopacek P."/>
            <person name="Ribeiro J.M."/>
        </authorList>
    </citation>
    <scope>NUCLEOTIDE SEQUENCE</scope>
    <source>
        <strain evidence="2">Siblings of single egg batch collected in Ceske Budejovice</strain>
        <tissue evidence="2">Salivary glands</tissue>
    </source>
</reference>
<feature type="non-terminal residue" evidence="2">
    <location>
        <position position="1"/>
    </location>
</feature>
<dbReference type="GO" id="GO:0071897">
    <property type="term" value="P:DNA biosynthetic process"/>
    <property type="evidence" value="ECO:0007669"/>
    <property type="project" value="UniProtKB-ARBA"/>
</dbReference>
<dbReference type="CDD" id="cd01650">
    <property type="entry name" value="RT_nLTR_like"/>
    <property type="match status" value="1"/>
</dbReference>
<evidence type="ECO:0000313" key="2">
    <source>
        <dbReference type="EMBL" id="JAR94137.1"/>
    </source>
</evidence>
<dbReference type="InterPro" id="IPR043502">
    <property type="entry name" value="DNA/RNA_pol_sf"/>
</dbReference>
<dbReference type="PANTHER" id="PTHR47027:SF20">
    <property type="entry name" value="REVERSE TRANSCRIPTASE-LIKE PROTEIN WITH RNA-DIRECTED DNA POLYMERASE DOMAIN"/>
    <property type="match status" value="1"/>
</dbReference>
<dbReference type="PROSITE" id="PS50878">
    <property type="entry name" value="RT_POL"/>
    <property type="match status" value="1"/>
</dbReference>
<name>A0A147BTR9_IXORI</name>
<sequence length="495" mass="56981">QCIEIAMTSQKPLWVAFLDIKGAYDDVNQEKLWDQLKVYGLGGTTVKFLERVYTENRVVIKWEAETTRPAAIKRGLRQGCPLSPLLFMIYLSEMEKRLEQSNLGFDLNYMEEGHKVNQVLPGLMYADDIVLVSESRETLQELIRICSREGDSLGLKFSRDKSGVIVFNDEKGEPLEIQDTVIEHVEKYKYLGVWLNEGRKYLEEHEENIIRKGKRNSSIMKLKALWNYNRYEVVRGIWKGVMVPGLSFGNAVLCMKSEVQSGLEIRQRSVGRLALGAHGKTPNEGVQGDMGWSSFESREAISKLKFEQRLTEMDDTRWARKVFKYLYMKSLNTRWTNRTRKLTSKYLHTGDGAEQTTVKKGVKEAERKMWEGRMQEKSALTVYRSRKQDIRKENLFDNSLGSALLFEARTGVLRTRTYRAKFQETDTLCAACHNDSETVEHLVLKCTGLRPALPEGVTDLAGALGFTGDDGRTVEKRITVTKRRLEDWWKLSREN</sequence>
<proteinExistence type="predicted"/>
<dbReference type="EMBL" id="GEGO01001267">
    <property type="protein sequence ID" value="JAR94137.1"/>
    <property type="molecule type" value="Transcribed_RNA"/>
</dbReference>
<dbReference type="InterPro" id="IPR000477">
    <property type="entry name" value="RT_dom"/>
</dbReference>
<feature type="domain" description="Reverse transcriptase" evidence="1">
    <location>
        <begin position="1"/>
        <end position="195"/>
    </location>
</feature>